<evidence type="ECO:0000259" key="1">
    <source>
        <dbReference type="Pfam" id="PF07969"/>
    </source>
</evidence>
<dbReference type="SUPFAM" id="SSF51338">
    <property type="entry name" value="Composite domain of metallo-dependent hydrolases"/>
    <property type="match status" value="1"/>
</dbReference>
<dbReference type="PANTHER" id="PTHR22642:SF2">
    <property type="entry name" value="PROTEIN LONG AFTER FAR-RED 3"/>
    <property type="match status" value="1"/>
</dbReference>
<sequence length="523" mass="57015">MTEAADLLLTGAEVHALTDPDRTAEAVAVRDGEIVRVGPEYEVRFLEGVETDVIELDGGVVLPGFIDAHTHVQLLGQYELHADLWGIESRGECLDALRDHAAELDAESEDADSPSDDWVVGFRYDESAWDADRPLTREDLDAVSEDRPVAVFRIDVHSASLNGAALERLRDDLPESDVRTESGDPTGVIVEDALDVLWEHVAPDREDARELLVAAQERAHRLGVTGVHDMVRNTTLPWAYRALDREDCLRLRVRLNYWADHLDAVSEAGLAPGAGSEFVRTGAIKSYTDGAIGSHTARLGEPYDDNPEEHGQWVIEPDELREIVADAAASDFPVAAHAIGDAAIDAALDAFENADAALEDPNRRYRIEHAELADDEQIDRMAAAGVVASAQPNFLQWAGEGGLYDRRLGVERRKRADRFRRWLDAGVPVAFGSDCMPMDPLYGVDQAVNAPTDAQRISVTEALRAYTYGGAFAAGDEDRLGTIEVGKTADLVALERSPWEHSEAIDEIGVALTVVDGDVVYGG</sequence>
<dbReference type="InterPro" id="IPR013108">
    <property type="entry name" value="Amidohydro_3"/>
</dbReference>
<dbReference type="Gene3D" id="3.20.20.140">
    <property type="entry name" value="Metal-dependent hydrolases"/>
    <property type="match status" value="1"/>
</dbReference>
<reference evidence="2 3" key="1">
    <citation type="journal article" date="2019" name="Int. J. Syst. Evol. Microbiol.">
        <title>The Global Catalogue of Microorganisms (GCM) 10K type strain sequencing project: providing services to taxonomists for standard genome sequencing and annotation.</title>
        <authorList>
            <consortium name="The Broad Institute Genomics Platform"/>
            <consortium name="The Broad Institute Genome Sequencing Center for Infectious Disease"/>
            <person name="Wu L."/>
            <person name="Ma J."/>
        </authorList>
    </citation>
    <scope>NUCLEOTIDE SEQUENCE [LARGE SCALE GENOMIC DNA]</scope>
    <source>
        <strain evidence="2 3">JCM 16328</strain>
    </source>
</reference>
<dbReference type="Gene3D" id="2.30.40.10">
    <property type="entry name" value="Urease, subunit C, domain 1"/>
    <property type="match status" value="1"/>
</dbReference>
<protein>
    <submittedName>
        <fullName evidence="2">Amidohydrolase</fullName>
    </submittedName>
</protein>
<gene>
    <name evidence="2" type="ORF">GCM10009020_17210</name>
</gene>
<name>A0AAV3TAB3_9EURY</name>
<dbReference type="GO" id="GO:0016810">
    <property type="term" value="F:hydrolase activity, acting on carbon-nitrogen (but not peptide) bonds"/>
    <property type="evidence" value="ECO:0007669"/>
    <property type="project" value="InterPro"/>
</dbReference>
<dbReference type="Gene3D" id="3.10.310.70">
    <property type="match status" value="1"/>
</dbReference>
<organism evidence="2 3">
    <name type="scientific">Natronoarchaeum mannanilyticum</name>
    <dbReference type="NCBI Taxonomy" id="926360"/>
    <lineage>
        <taxon>Archaea</taxon>
        <taxon>Methanobacteriati</taxon>
        <taxon>Methanobacteriota</taxon>
        <taxon>Stenosarchaea group</taxon>
        <taxon>Halobacteria</taxon>
        <taxon>Halobacteriales</taxon>
        <taxon>Natronoarchaeaceae</taxon>
    </lineage>
</organism>
<dbReference type="Pfam" id="PF07969">
    <property type="entry name" value="Amidohydro_3"/>
    <property type="match status" value="1"/>
</dbReference>
<feature type="domain" description="Amidohydrolase 3" evidence="1">
    <location>
        <begin position="52"/>
        <end position="521"/>
    </location>
</feature>
<evidence type="ECO:0000313" key="3">
    <source>
        <dbReference type="Proteomes" id="UP001500420"/>
    </source>
</evidence>
<comment type="caution">
    <text evidence="2">The sequence shown here is derived from an EMBL/GenBank/DDBJ whole genome shotgun (WGS) entry which is preliminary data.</text>
</comment>
<dbReference type="AlphaFoldDB" id="A0AAV3TAB3"/>
<dbReference type="Proteomes" id="UP001500420">
    <property type="component" value="Unassembled WGS sequence"/>
</dbReference>
<keyword evidence="3" id="KW-1185">Reference proteome</keyword>
<dbReference type="SUPFAM" id="SSF51556">
    <property type="entry name" value="Metallo-dependent hydrolases"/>
    <property type="match status" value="1"/>
</dbReference>
<dbReference type="EMBL" id="BAAADV010000003">
    <property type="protein sequence ID" value="GAA0671357.1"/>
    <property type="molecule type" value="Genomic_DNA"/>
</dbReference>
<dbReference type="InterPro" id="IPR033932">
    <property type="entry name" value="YtcJ-like"/>
</dbReference>
<accession>A0AAV3TAB3</accession>
<dbReference type="PANTHER" id="PTHR22642">
    <property type="entry name" value="IMIDAZOLONEPROPIONASE"/>
    <property type="match status" value="1"/>
</dbReference>
<proteinExistence type="predicted"/>
<dbReference type="RefSeq" id="WP_343773584.1">
    <property type="nucleotide sequence ID" value="NZ_BAAADV010000003.1"/>
</dbReference>
<evidence type="ECO:0000313" key="2">
    <source>
        <dbReference type="EMBL" id="GAA0671357.1"/>
    </source>
</evidence>
<dbReference type="InterPro" id="IPR032466">
    <property type="entry name" value="Metal_Hydrolase"/>
</dbReference>
<dbReference type="CDD" id="cd01300">
    <property type="entry name" value="YtcJ_like"/>
    <property type="match status" value="1"/>
</dbReference>
<dbReference type="InterPro" id="IPR011059">
    <property type="entry name" value="Metal-dep_hydrolase_composite"/>
</dbReference>